<protein>
    <submittedName>
        <fullName evidence="1">CRISPR system CASCADE complex protein CasB</fullName>
    </submittedName>
</protein>
<gene>
    <name evidence="1" type="primary">casB</name>
    <name evidence="1" type="ORF">CIT292_09822</name>
</gene>
<sequence>MSIVKDDHKVTLRRWHEELQETRGLRASLRRSKTVNEACLSEGFRSLLMQTHTLWKRENEEWRFTALAIAAALAAHVKSIDERQKFAAQLGQMTGSNPVMSELRFSRLSAVKTPDELLRQLLRAVRLLNGAVNLPSLAEDVFHWCRENDEQLNHLRRQQRPTEFIRIRWALEYYQAGEVDTDNNKDQ</sequence>
<comment type="caution">
    <text evidence="1">The sequence shown here is derived from an EMBL/GenBank/DDBJ whole genome shotgun (WGS) entry which is preliminary data.</text>
</comment>
<dbReference type="Proteomes" id="UP000003880">
    <property type="component" value="Unassembled WGS sequence"/>
</dbReference>
<evidence type="ECO:0000313" key="1">
    <source>
        <dbReference type="EMBL" id="EFE06765.1"/>
    </source>
</evidence>
<dbReference type="EMBL" id="ABWL02000021">
    <property type="protein sequence ID" value="EFE06765.1"/>
    <property type="molecule type" value="Genomic_DNA"/>
</dbReference>
<dbReference type="HOGENOM" id="CLU_104968_0_0_6"/>
<proteinExistence type="predicted"/>
<evidence type="ECO:0000313" key="2">
    <source>
        <dbReference type="Proteomes" id="UP000003880"/>
    </source>
</evidence>
<accession>D4BH15</accession>
<dbReference type="Pfam" id="PF09485">
    <property type="entry name" value="CRISPR_Cse2"/>
    <property type="match status" value="1"/>
</dbReference>
<dbReference type="Gene3D" id="1.10.520.40">
    <property type="entry name" value="CRISPR-associated protein Cse2"/>
    <property type="match status" value="1"/>
</dbReference>
<dbReference type="AlphaFoldDB" id="D4BH15"/>
<dbReference type="CDD" id="cd09731">
    <property type="entry name" value="Cse2_I-E"/>
    <property type="match status" value="1"/>
</dbReference>
<dbReference type="eggNOG" id="ENOG50318W0">
    <property type="taxonomic scope" value="Bacteria"/>
</dbReference>
<dbReference type="InterPro" id="IPR038287">
    <property type="entry name" value="Cse2_sf"/>
</dbReference>
<dbReference type="InterPro" id="IPR013382">
    <property type="entry name" value="CRISPR-assoc_prot_Cse2"/>
</dbReference>
<dbReference type="NCBIfam" id="TIGR02548">
    <property type="entry name" value="casB_cse2"/>
    <property type="match status" value="1"/>
</dbReference>
<organism evidence="1 2">
    <name type="scientific">Citrobacter youngae ATCC 29220</name>
    <dbReference type="NCBI Taxonomy" id="500640"/>
    <lineage>
        <taxon>Bacteria</taxon>
        <taxon>Pseudomonadati</taxon>
        <taxon>Pseudomonadota</taxon>
        <taxon>Gammaproteobacteria</taxon>
        <taxon>Enterobacterales</taxon>
        <taxon>Enterobacteriaceae</taxon>
        <taxon>Citrobacter</taxon>
        <taxon>Citrobacter freundii complex</taxon>
    </lineage>
</organism>
<reference evidence="1 2" key="1">
    <citation type="submission" date="2010-02" db="EMBL/GenBank/DDBJ databases">
        <authorList>
            <person name="Weinstock G."/>
            <person name="Sodergren E."/>
            <person name="Clifton S."/>
            <person name="Fulton L."/>
            <person name="Fulton B."/>
            <person name="Courtney L."/>
            <person name="Fronick C."/>
            <person name="Harrison M."/>
            <person name="Strong C."/>
            <person name="Farmer C."/>
            <person name="Delahaunty K."/>
            <person name="Markovic C."/>
            <person name="Hall O."/>
            <person name="Minx P."/>
            <person name="Tomlinson C."/>
            <person name="Mitreva M."/>
            <person name="Nelson J."/>
            <person name="Hou S."/>
            <person name="Wollam A."/>
            <person name="Pepin K.H."/>
            <person name="Johnson M."/>
            <person name="Bhonagiri V."/>
            <person name="Zhang X."/>
            <person name="Suruliraj S."/>
            <person name="Warren W."/>
            <person name="Chinwalla A."/>
            <person name="Mardis E.R."/>
            <person name="Wilson R.K."/>
        </authorList>
    </citation>
    <scope>NUCLEOTIDE SEQUENCE [LARGE SCALE GENOMIC DNA]</scope>
    <source>
        <strain evidence="1 2">ATCC 29220</strain>
    </source>
</reference>
<dbReference type="RefSeq" id="WP_006687056.1">
    <property type="nucleotide sequence ID" value="NZ_GG730301.1"/>
</dbReference>
<name>D4BH15_9ENTR</name>